<accession>A0ABS8E9F0</accession>
<keyword evidence="2" id="KW-1185">Reference proteome</keyword>
<evidence type="ECO:0000313" key="2">
    <source>
        <dbReference type="Proteomes" id="UP001520654"/>
    </source>
</evidence>
<proteinExistence type="predicted"/>
<organism evidence="1 2">
    <name type="scientific">Streptomyces flavotricini</name>
    <dbReference type="NCBI Taxonomy" id="66888"/>
    <lineage>
        <taxon>Bacteria</taxon>
        <taxon>Bacillati</taxon>
        <taxon>Actinomycetota</taxon>
        <taxon>Actinomycetes</taxon>
        <taxon>Kitasatosporales</taxon>
        <taxon>Streptomycetaceae</taxon>
        <taxon>Streptomyces</taxon>
    </lineage>
</organism>
<comment type="caution">
    <text evidence="1">The sequence shown here is derived from an EMBL/GenBank/DDBJ whole genome shotgun (WGS) entry which is preliminary data.</text>
</comment>
<name>A0ABS8E9F0_9ACTN</name>
<evidence type="ECO:0000313" key="1">
    <source>
        <dbReference type="EMBL" id="MCC0097638.1"/>
    </source>
</evidence>
<protein>
    <submittedName>
        <fullName evidence="1">Uncharacterized protein</fullName>
    </submittedName>
</protein>
<dbReference type="Proteomes" id="UP001520654">
    <property type="component" value="Unassembled WGS sequence"/>
</dbReference>
<gene>
    <name evidence="1" type="ORF">K7B10_23220</name>
</gene>
<reference evidence="1 2" key="1">
    <citation type="submission" date="2021-08" db="EMBL/GenBank/DDBJ databases">
        <title>Genomic Architecture of Streptomyces flavotricini NGL1 and Streptomyces erythrochromogenes HMS4 With Differential Plant Beneficial attributes and laccase production capabilities.</title>
        <authorList>
            <person name="Salwan R."/>
            <person name="Kaur R."/>
            <person name="Sharma V."/>
        </authorList>
    </citation>
    <scope>NUCLEOTIDE SEQUENCE [LARGE SCALE GENOMIC DNA]</scope>
    <source>
        <strain evidence="1 2">NGL1</strain>
    </source>
</reference>
<dbReference type="EMBL" id="JAINUL010000001">
    <property type="protein sequence ID" value="MCC0097638.1"/>
    <property type="molecule type" value="Genomic_DNA"/>
</dbReference>
<sequence length="87" mass="9935">MDIAPRQSPRDSEAHKHGWVPSAADRDFRLEHWEYDSERIEGFDYDIGAVLVASADAAGESELTTVLADWQLSPRQFVYPWDSEDPK</sequence>